<keyword evidence="8" id="KW-0675">Receptor</keyword>
<dbReference type="SMART" id="SM00060">
    <property type="entry name" value="FN3"/>
    <property type="match status" value="3"/>
</dbReference>
<sequence length="763" mass="85371">MRLSDRVRPFILIAGVLSVCCWISPVNCEPFPERQQNTSHCFNYDHCHSSKEGVHDLDCYTKLSEQHMHCIWKSGRSSSNKMFTLIIEQETRKYCQIYENITSTSYHSIKVFRKNSMTAYVTDANDKKRNCTKAVFTGTPRELVRCGPPKQIEFKRHSGQMLIRVLWVEKQIKQYIVTYRELNTVSWKEVESEGRDKFILRDLTSSLSYEVQVQCVINQYCHNCSRSDNLMVPRELTDEPVIEKFDISLQQKGKRLIVIHWKLANTESVTGYNVTVRKESGEFSQSLTTVEPAMRLTLSGSAYNVSIAAFNSAGTSPSAQRTLHAVQNTEDKSLNRKLNITFSGNSKFSVFWNHSQTKSYWCYCVEWGLRGEKMSFRSVFHRRDVPIVIPVEDPLQPYKRYVFLLHMRPDKDTCNLKYINNSESTYGRAEAYVTEGTPISAPVDITSSGVTSSSFVIKWSPVPDEHARGFLRGYMIHYGDTRPGQNISVVTVHHSRNNYTLSNLESKTVYRVQLSAVTKAGEGVRSPDLYIETKQPDYRIVGGAVAGVLGGIAVLILVANLGSTLFKRAKKLFWPSIPNPGNSNAIQKIDGAFELEVLEPLSKEKLAHIEESDTSSLHIIEGRAHPRPVAISDPGIPDIQEQPPEDIGAEEEKSPADCRQAEPTATPILTVTPVATPTPAAAFTDAGGVSPAPPVTGDYTTMELFQLAVLQHAGGQLRPPESEGFAAARPNQDYVRQALCHTVIPSCCDAGEELNSGEWVSSL</sequence>
<dbReference type="InterPro" id="IPR052672">
    <property type="entry name" value="Type1_Cytokine_Rcpt_Type2"/>
</dbReference>
<evidence type="ECO:0000256" key="10">
    <source>
        <dbReference type="SAM" id="MobiDB-lite"/>
    </source>
</evidence>
<feature type="domain" description="Fibronectin type-III" evidence="13">
    <location>
        <begin position="441"/>
        <end position="536"/>
    </location>
</feature>
<dbReference type="InterPro" id="IPR036116">
    <property type="entry name" value="FN3_sf"/>
</dbReference>
<comment type="subcellular location">
    <subcellularLocation>
        <location evidence="1">Membrane</location>
        <topology evidence="1">Single-pass type I membrane protein</topology>
    </subcellularLocation>
</comment>
<dbReference type="PANTHER" id="PTHR48423:SF1">
    <property type="entry name" value="INTERLEUKIN-27 RECEPTOR SUBUNIT ALPHA"/>
    <property type="match status" value="1"/>
</dbReference>
<dbReference type="CDD" id="cd00063">
    <property type="entry name" value="FN3"/>
    <property type="match status" value="3"/>
</dbReference>
<keyword evidence="3 11" id="KW-0812">Transmembrane</keyword>
<dbReference type="FunFam" id="2.60.40.10:FF:000028">
    <property type="entry name" value="Neuronal cell adhesion molecule"/>
    <property type="match status" value="1"/>
</dbReference>
<accession>A0A9D3T7J8</accession>
<keyword evidence="7 11" id="KW-0472">Membrane</keyword>
<keyword evidence="15" id="KW-1185">Reference proteome</keyword>
<dbReference type="AlphaFoldDB" id="A0A9D3T7J8"/>
<evidence type="ECO:0000256" key="7">
    <source>
        <dbReference type="ARBA" id="ARBA00023136"/>
    </source>
</evidence>
<evidence type="ECO:0000256" key="4">
    <source>
        <dbReference type="ARBA" id="ARBA00022729"/>
    </source>
</evidence>
<feature type="signal peptide" evidence="12">
    <location>
        <begin position="1"/>
        <end position="28"/>
    </location>
</feature>
<evidence type="ECO:0000313" key="14">
    <source>
        <dbReference type="EMBL" id="KAG7476963.1"/>
    </source>
</evidence>
<comment type="caution">
    <text evidence="14">The sequence shown here is derived from an EMBL/GenBank/DDBJ whole genome shotgun (WGS) entry which is preliminary data.</text>
</comment>
<feature type="region of interest" description="Disordered" evidence="10">
    <location>
        <begin position="627"/>
        <end position="654"/>
    </location>
</feature>
<proteinExistence type="inferred from homology"/>
<keyword evidence="5" id="KW-0677">Repeat</keyword>
<dbReference type="PROSITE" id="PS50853">
    <property type="entry name" value="FN3"/>
    <property type="match status" value="2"/>
</dbReference>
<gene>
    <name evidence="14" type="ORF">MATL_G00088340</name>
</gene>
<evidence type="ECO:0000256" key="5">
    <source>
        <dbReference type="ARBA" id="ARBA00022737"/>
    </source>
</evidence>
<evidence type="ECO:0000256" key="9">
    <source>
        <dbReference type="ARBA" id="ARBA00023180"/>
    </source>
</evidence>
<evidence type="ECO:0000256" key="2">
    <source>
        <dbReference type="ARBA" id="ARBA00008921"/>
    </source>
</evidence>
<keyword evidence="4 12" id="KW-0732">Signal</keyword>
<feature type="domain" description="Fibronectin type-III" evidence="13">
    <location>
        <begin position="148"/>
        <end position="240"/>
    </location>
</feature>
<evidence type="ECO:0000259" key="13">
    <source>
        <dbReference type="PROSITE" id="PS50853"/>
    </source>
</evidence>
<evidence type="ECO:0000256" key="6">
    <source>
        <dbReference type="ARBA" id="ARBA00022989"/>
    </source>
</evidence>
<dbReference type="InterPro" id="IPR013783">
    <property type="entry name" value="Ig-like_fold"/>
</dbReference>
<dbReference type="Gene3D" id="2.60.40.10">
    <property type="entry name" value="Immunoglobulins"/>
    <property type="match status" value="3"/>
</dbReference>
<feature type="chain" id="PRO_5039499722" description="Fibronectin type-III domain-containing protein" evidence="12">
    <location>
        <begin position="29"/>
        <end position="763"/>
    </location>
</feature>
<dbReference type="Pfam" id="PF00041">
    <property type="entry name" value="fn3"/>
    <property type="match status" value="1"/>
</dbReference>
<organism evidence="14 15">
    <name type="scientific">Megalops atlanticus</name>
    <name type="common">Tarpon</name>
    <name type="synonym">Clupea gigantea</name>
    <dbReference type="NCBI Taxonomy" id="7932"/>
    <lineage>
        <taxon>Eukaryota</taxon>
        <taxon>Metazoa</taxon>
        <taxon>Chordata</taxon>
        <taxon>Craniata</taxon>
        <taxon>Vertebrata</taxon>
        <taxon>Euteleostomi</taxon>
        <taxon>Actinopterygii</taxon>
        <taxon>Neopterygii</taxon>
        <taxon>Teleostei</taxon>
        <taxon>Elopiformes</taxon>
        <taxon>Megalopidae</taxon>
        <taxon>Megalops</taxon>
    </lineage>
</organism>
<evidence type="ECO:0000256" key="11">
    <source>
        <dbReference type="SAM" id="Phobius"/>
    </source>
</evidence>
<evidence type="ECO:0000256" key="12">
    <source>
        <dbReference type="SAM" id="SignalP"/>
    </source>
</evidence>
<protein>
    <recommendedName>
        <fullName evidence="13">Fibronectin type-III domain-containing protein</fullName>
    </recommendedName>
</protein>
<feature type="transmembrane region" description="Helical" evidence="11">
    <location>
        <begin position="540"/>
        <end position="561"/>
    </location>
</feature>
<evidence type="ECO:0000256" key="8">
    <source>
        <dbReference type="ARBA" id="ARBA00023170"/>
    </source>
</evidence>
<name>A0A9D3T7J8_MEGAT</name>
<comment type="similarity">
    <text evidence="2">Belongs to the type I cytokine receptor family. Type 2 subfamily.</text>
</comment>
<dbReference type="SUPFAM" id="SSF49265">
    <property type="entry name" value="Fibronectin type III"/>
    <property type="match status" value="2"/>
</dbReference>
<dbReference type="OrthoDB" id="5968456at2759"/>
<keyword evidence="9" id="KW-0325">Glycoprotein</keyword>
<evidence type="ECO:0000256" key="3">
    <source>
        <dbReference type="ARBA" id="ARBA00022692"/>
    </source>
</evidence>
<evidence type="ECO:0000313" key="15">
    <source>
        <dbReference type="Proteomes" id="UP001046870"/>
    </source>
</evidence>
<dbReference type="InterPro" id="IPR003961">
    <property type="entry name" value="FN3_dom"/>
</dbReference>
<dbReference type="Proteomes" id="UP001046870">
    <property type="component" value="Chromosome 6"/>
</dbReference>
<dbReference type="EMBL" id="JAFDVH010000006">
    <property type="protein sequence ID" value="KAG7476963.1"/>
    <property type="molecule type" value="Genomic_DNA"/>
</dbReference>
<evidence type="ECO:0000256" key="1">
    <source>
        <dbReference type="ARBA" id="ARBA00004479"/>
    </source>
</evidence>
<dbReference type="PANTHER" id="PTHR48423">
    <property type="entry name" value="INTERLEUKIN-27 RECEPTOR SUBUNIT ALPHA"/>
    <property type="match status" value="1"/>
</dbReference>
<keyword evidence="6 11" id="KW-1133">Transmembrane helix</keyword>
<dbReference type="GO" id="GO:0005886">
    <property type="term" value="C:plasma membrane"/>
    <property type="evidence" value="ECO:0007669"/>
    <property type="project" value="UniProtKB-ARBA"/>
</dbReference>
<reference evidence="14" key="1">
    <citation type="submission" date="2021-01" db="EMBL/GenBank/DDBJ databases">
        <authorList>
            <person name="Zahm M."/>
            <person name="Roques C."/>
            <person name="Cabau C."/>
            <person name="Klopp C."/>
            <person name="Donnadieu C."/>
            <person name="Jouanno E."/>
            <person name="Lampietro C."/>
            <person name="Louis A."/>
            <person name="Herpin A."/>
            <person name="Echchiki A."/>
            <person name="Berthelot C."/>
            <person name="Parey E."/>
            <person name="Roest-Crollius H."/>
            <person name="Braasch I."/>
            <person name="Postlethwait J."/>
            <person name="Bobe J."/>
            <person name="Montfort J."/>
            <person name="Bouchez O."/>
            <person name="Begum T."/>
            <person name="Mejri S."/>
            <person name="Adams A."/>
            <person name="Chen W.-J."/>
            <person name="Guiguen Y."/>
        </authorList>
    </citation>
    <scope>NUCLEOTIDE SEQUENCE</scope>
    <source>
        <strain evidence="14">YG-15Mar2019-1</strain>
        <tissue evidence="14">Brain</tissue>
    </source>
</reference>